<evidence type="ECO:0000313" key="3">
    <source>
        <dbReference type="Proteomes" id="UP000604730"/>
    </source>
</evidence>
<protein>
    <recommendedName>
        <fullName evidence="1">DUF6036 domain-containing protein</fullName>
    </recommendedName>
</protein>
<evidence type="ECO:0000313" key="2">
    <source>
        <dbReference type="EMBL" id="MBK5897458.1"/>
    </source>
</evidence>
<keyword evidence="3" id="KW-1185">Reference proteome</keyword>
<feature type="domain" description="DUF6036" evidence="1">
    <location>
        <begin position="16"/>
        <end position="165"/>
    </location>
</feature>
<gene>
    <name evidence="2" type="ORF">JJN12_06665</name>
</gene>
<dbReference type="InterPro" id="IPR045792">
    <property type="entry name" value="DUF6036"/>
</dbReference>
<evidence type="ECO:0000259" key="1">
    <source>
        <dbReference type="Pfam" id="PF19502"/>
    </source>
</evidence>
<name>A0ABS1J1Q2_9FIRM</name>
<accession>A0ABS1J1Q2</accession>
<dbReference type="RefSeq" id="WP_208428937.1">
    <property type="nucleotide sequence ID" value="NZ_JAEPRJ010000001.1"/>
</dbReference>
<dbReference type="Proteomes" id="UP000604730">
    <property type="component" value="Unassembled WGS sequence"/>
</dbReference>
<proteinExistence type="predicted"/>
<dbReference type="Pfam" id="PF19502">
    <property type="entry name" value="DUF6036"/>
    <property type="match status" value="1"/>
</dbReference>
<reference evidence="2 3" key="1">
    <citation type="submission" date="2021-01" db="EMBL/GenBank/DDBJ databases">
        <title>Isolation and description of Catonella massiliensis sp. nov., a novel Catonella species, isolated from a stable periodontitis subject.</title>
        <authorList>
            <person name="Antezack A."/>
            <person name="Boxberger M."/>
            <person name="La Scola B."/>
            <person name="Monnet-Corti V."/>
        </authorList>
    </citation>
    <scope>NUCLEOTIDE SEQUENCE [LARGE SCALE GENOMIC DNA]</scope>
    <source>
        <strain evidence="2 3">Marseille-Q4567</strain>
    </source>
</reference>
<comment type="caution">
    <text evidence="2">The sequence shown here is derived from an EMBL/GenBank/DDBJ whole genome shotgun (WGS) entry which is preliminary data.</text>
</comment>
<organism evidence="2 3">
    <name type="scientific">Catonella massiliensis</name>
    <dbReference type="NCBI Taxonomy" id="2799636"/>
    <lineage>
        <taxon>Bacteria</taxon>
        <taxon>Bacillati</taxon>
        <taxon>Bacillota</taxon>
        <taxon>Clostridia</taxon>
        <taxon>Lachnospirales</taxon>
        <taxon>Lachnospiraceae</taxon>
        <taxon>Catonella</taxon>
    </lineage>
</organism>
<dbReference type="EMBL" id="JAEPRJ010000001">
    <property type="protein sequence ID" value="MBK5897458.1"/>
    <property type="molecule type" value="Genomic_DNA"/>
</dbReference>
<sequence>MCVNKPFTKENLERCLKELAKEFRKKNGAKIPAEITIIGGASILLNYGFREMTYDIDAIIKSSSVMKEAINTVGDRLNLPTGWINTDFINTSSYTPKLIEFSKYYKTFSNILHIRTIASEYLVAMKLRAGRQYKNDFSDVIGILIEQDRLGDTLTFDRVKNAIIELYGSYDVIPETSRLFIESIFEKDDLKAFYEQCIKLEFENKDILIEFNDNYPEVLNENNISDILKIARERKKK</sequence>